<keyword evidence="2" id="KW-1185">Reference proteome</keyword>
<dbReference type="EMBL" id="VFPT01000002">
    <property type="protein sequence ID" value="TQM90387.1"/>
    <property type="molecule type" value="Genomic_DNA"/>
</dbReference>
<dbReference type="OrthoDB" id="7878529at2"/>
<name>A0A543K5N0_9RHOB</name>
<evidence type="ECO:0000313" key="2">
    <source>
        <dbReference type="Proteomes" id="UP000320582"/>
    </source>
</evidence>
<sequence length="264" mass="28031">MSNTFPFGNELSQAESWLGHMNAKSTNWYVFYDGGLSVICGYHSFIFLGLESLTIAVVRFYGCGVSVGLPVGKLFGAAGANARAARRVEHGHGIISNAYDVASTIEMEQAQRSAGEGMALYQRMQSGYPNFMQALQPFSLSDLAGMSGAVAGAHIELGAAAGSYIIEGGVSPVYFRKSIVNTGDGLVNAGLGMLSGVWSVERWYNLYLELGASAQASCAIKDQIPGYAQPYRQIADVHPIIAQLPPAGCSISETEFNPASLLPQ</sequence>
<protein>
    <submittedName>
        <fullName evidence="1">Uncharacterized protein</fullName>
    </submittedName>
</protein>
<reference evidence="1 2" key="1">
    <citation type="submission" date="2019-06" db="EMBL/GenBank/DDBJ databases">
        <title>Genomic Encyclopedia of Archaeal and Bacterial Type Strains, Phase II (KMG-II): from individual species to whole genera.</title>
        <authorList>
            <person name="Goeker M."/>
        </authorList>
    </citation>
    <scope>NUCLEOTIDE SEQUENCE [LARGE SCALE GENOMIC DNA]</scope>
    <source>
        <strain evidence="1 2">DSM 18423</strain>
    </source>
</reference>
<proteinExistence type="predicted"/>
<dbReference type="RefSeq" id="WP_142084840.1">
    <property type="nucleotide sequence ID" value="NZ_VFPT01000002.1"/>
</dbReference>
<gene>
    <name evidence="1" type="ORF">BD293_3766</name>
</gene>
<dbReference type="AlphaFoldDB" id="A0A543K5N0"/>
<organism evidence="1 2">
    <name type="scientific">Roseinatronobacter monicus</name>
    <dbReference type="NCBI Taxonomy" id="393481"/>
    <lineage>
        <taxon>Bacteria</taxon>
        <taxon>Pseudomonadati</taxon>
        <taxon>Pseudomonadota</taxon>
        <taxon>Alphaproteobacteria</taxon>
        <taxon>Rhodobacterales</taxon>
        <taxon>Paracoccaceae</taxon>
        <taxon>Roseinatronobacter</taxon>
    </lineage>
</organism>
<evidence type="ECO:0000313" key="1">
    <source>
        <dbReference type="EMBL" id="TQM90387.1"/>
    </source>
</evidence>
<dbReference type="Proteomes" id="UP000320582">
    <property type="component" value="Unassembled WGS sequence"/>
</dbReference>
<comment type="caution">
    <text evidence="1">The sequence shown here is derived from an EMBL/GenBank/DDBJ whole genome shotgun (WGS) entry which is preliminary data.</text>
</comment>
<accession>A0A543K5N0</accession>